<dbReference type="EMBL" id="AP026800">
    <property type="protein sequence ID" value="BDR54077.1"/>
    <property type="molecule type" value="Genomic_DNA"/>
</dbReference>
<evidence type="ECO:0008006" key="3">
    <source>
        <dbReference type="Google" id="ProtNLM"/>
    </source>
</evidence>
<protein>
    <recommendedName>
        <fullName evidence="3">DUF3039 domain-containing protein</fullName>
    </recommendedName>
</protein>
<evidence type="ECO:0000313" key="1">
    <source>
        <dbReference type="EMBL" id="BDR54077.1"/>
    </source>
</evidence>
<proteinExistence type="predicted"/>
<evidence type="ECO:0000313" key="2">
    <source>
        <dbReference type="Proteomes" id="UP001321748"/>
    </source>
</evidence>
<sequence>MRPVRPTLKALKQLANYSDAAKQAWDEAHRKYAAGEENPLFGLTLSQLDDELLRSASKVSAEYVHTNPHKAASQAAGRNVYEIRAAGGLRAALIFDEEGDPWVVFAASHDEFHSQVAGQLQKSHSSDWLPKNVDYVARTKEEAIEQAEKVEVSLIQDFFEAVKCAVSAEGGTVECSVPTIAHTVIKYIQLSITVDASADFLLEESGREEGLLLLDVSLTDPGDTLAKEGLLRLVNYLQPDESKVDFRQGCDYQTYHVEAWLTEARIAQIVAATVSETGVAEAVCQMRKSPPAQAVLHYTDKTLLAQGLVLGRSVRGLCGKWFVPTQDESCGKSVCPHCEGIQPVIKGIFQSPESGSE</sequence>
<dbReference type="Proteomes" id="UP001321748">
    <property type="component" value="Chromosome"/>
</dbReference>
<gene>
    <name evidence="1" type="ORF">KIMH_01880</name>
</gene>
<reference evidence="1 2" key="1">
    <citation type="journal article" date="2023" name="Microbiol. Spectr.">
        <title>Symbiosis of Carpenter Bees with Uncharacterized Lactic Acid Bacteria Showing NAD Auxotrophy.</title>
        <authorList>
            <person name="Kawasaki S."/>
            <person name="Ozawa K."/>
            <person name="Mori T."/>
            <person name="Yamamoto A."/>
            <person name="Ito M."/>
            <person name="Ohkuma M."/>
            <person name="Sakamoto M."/>
            <person name="Matsutani M."/>
        </authorList>
    </citation>
    <scope>NUCLEOTIDE SEQUENCE [LARGE SCALE GENOMIC DNA]</scope>
    <source>
        <strain evidence="1 2">KimH</strain>
    </source>
</reference>
<organism evidence="1 2">
    <name type="scientific">Bombiscardovia apis</name>
    <dbReference type="NCBI Taxonomy" id="2932182"/>
    <lineage>
        <taxon>Bacteria</taxon>
        <taxon>Bacillati</taxon>
        <taxon>Actinomycetota</taxon>
        <taxon>Actinomycetes</taxon>
        <taxon>Bifidobacteriales</taxon>
        <taxon>Bifidobacteriaceae</taxon>
        <taxon>Bombiscardovia</taxon>
    </lineage>
</organism>
<accession>A0ABN6SFN8</accession>
<dbReference type="RefSeq" id="WP_317643096.1">
    <property type="nucleotide sequence ID" value="NZ_AP026800.1"/>
</dbReference>
<keyword evidence="2" id="KW-1185">Reference proteome</keyword>
<dbReference type="Pfam" id="PF11238">
    <property type="entry name" value="DUF3039"/>
    <property type="match status" value="1"/>
</dbReference>
<dbReference type="InterPro" id="IPR021400">
    <property type="entry name" value="DUF3039"/>
</dbReference>
<name>A0ABN6SFN8_9BIFI</name>